<dbReference type="PANTHER" id="PTHR42927">
    <property type="entry name" value="HELICASE SUPERFAMILY 1 AND 2 DOMAIN-CONTAINING PROTEIN"/>
    <property type="match status" value="1"/>
</dbReference>
<evidence type="ECO:0000313" key="1">
    <source>
        <dbReference type="EMBL" id="EQD64619.1"/>
    </source>
</evidence>
<dbReference type="PANTHER" id="PTHR42927:SF1">
    <property type="entry name" value="HELICASE SUPERFAMILY 1 AND 2 DOMAIN-CONTAINING PROTEIN"/>
    <property type="match status" value="1"/>
</dbReference>
<dbReference type="InterPro" id="IPR027417">
    <property type="entry name" value="P-loop_NTPase"/>
</dbReference>
<organism evidence="1">
    <name type="scientific">mine drainage metagenome</name>
    <dbReference type="NCBI Taxonomy" id="410659"/>
    <lineage>
        <taxon>unclassified sequences</taxon>
        <taxon>metagenomes</taxon>
        <taxon>ecological metagenomes</taxon>
    </lineage>
</organism>
<dbReference type="AlphaFoldDB" id="T1CF19"/>
<protein>
    <submittedName>
        <fullName evidence="1">Type I site-specific restriction-modification system (HsdR)</fullName>
    </submittedName>
</protein>
<feature type="non-terminal residue" evidence="1">
    <location>
        <position position="110"/>
    </location>
</feature>
<accession>T1CF19</accession>
<comment type="caution">
    <text evidence="1">The sequence shown here is derived from an EMBL/GenBank/DDBJ whole genome shotgun (WGS) entry which is preliminary data.</text>
</comment>
<name>T1CF19_9ZZZZ</name>
<gene>
    <name evidence="1" type="ORF">B1A_08771</name>
</gene>
<dbReference type="Gene3D" id="3.40.50.300">
    <property type="entry name" value="P-loop containing nucleotide triphosphate hydrolases"/>
    <property type="match status" value="1"/>
</dbReference>
<sequence>MQQAIEEGYILDVLKNYTPYKVAWKLAHNGREYDDREVEETEGLKQIGRWVRLHPYNIAQKVQVIVEHFRHNVAWRLGGEAKAMVVTGSRKEAVRYKIALDKYIREQGYT</sequence>
<proteinExistence type="predicted"/>
<dbReference type="EMBL" id="AUZX01006242">
    <property type="protein sequence ID" value="EQD64619.1"/>
    <property type="molecule type" value="Genomic_DNA"/>
</dbReference>
<reference evidence="1" key="2">
    <citation type="journal article" date="2014" name="ISME J.">
        <title>Microbial stratification in low pH oxic and suboxic macroscopic growths along an acid mine drainage.</title>
        <authorList>
            <person name="Mendez-Garcia C."/>
            <person name="Mesa V."/>
            <person name="Sprenger R.R."/>
            <person name="Richter M."/>
            <person name="Diez M.S."/>
            <person name="Solano J."/>
            <person name="Bargiela R."/>
            <person name="Golyshina O.V."/>
            <person name="Manteca A."/>
            <person name="Ramos J.L."/>
            <person name="Gallego J.R."/>
            <person name="Llorente I."/>
            <person name="Martins Dos Santos V.A."/>
            <person name="Jensen O.N."/>
            <person name="Pelaez A.I."/>
            <person name="Sanchez J."/>
            <person name="Ferrer M."/>
        </authorList>
    </citation>
    <scope>NUCLEOTIDE SEQUENCE</scope>
</reference>
<reference evidence="1" key="1">
    <citation type="submission" date="2013-08" db="EMBL/GenBank/DDBJ databases">
        <authorList>
            <person name="Mendez C."/>
            <person name="Richter M."/>
            <person name="Ferrer M."/>
            <person name="Sanchez J."/>
        </authorList>
    </citation>
    <scope>NUCLEOTIDE SEQUENCE</scope>
</reference>